<accession>A0ABV5RCK5</accession>
<dbReference type="Pfam" id="PF00392">
    <property type="entry name" value="GntR"/>
    <property type="match status" value="1"/>
</dbReference>
<evidence type="ECO:0000256" key="2">
    <source>
        <dbReference type="ARBA" id="ARBA00023125"/>
    </source>
</evidence>
<evidence type="ECO:0000313" key="6">
    <source>
        <dbReference type="EMBL" id="MFB9575537.1"/>
    </source>
</evidence>
<evidence type="ECO:0000256" key="3">
    <source>
        <dbReference type="ARBA" id="ARBA00023163"/>
    </source>
</evidence>
<dbReference type="InterPro" id="IPR036390">
    <property type="entry name" value="WH_DNA-bd_sf"/>
</dbReference>
<dbReference type="PRINTS" id="PR00035">
    <property type="entry name" value="HTHGNTR"/>
</dbReference>
<feature type="domain" description="HTH gntR-type" evidence="5">
    <location>
        <begin position="22"/>
        <end position="90"/>
    </location>
</feature>
<sequence length="267" mass="28685">MTGSSRPASAASDSEAEAAPYRPGYEVAAERILEYVARQGMGPGDRLPTEKDLAAEVDMSRTVVREGVKILSALGRLSVEKGRGIFVAHPRNDLWSDTFSRFLPTDPSRVGELFEFRRFTEAETSGLAATRATPVQLRAIREAAQRSAEAAERDDYESFSRADAEFHQAIGAAAGNAFLSSLVDAIQRLQRQVTVVALADSAPGSLAVAAEQHLAILEAIGAGEQEQAADLMARHIDTTELQVQREIRNRIFAAPAGPDGPDGPDRA</sequence>
<gene>
    <name evidence="6" type="ORF">ACFFTL_25445</name>
</gene>
<keyword evidence="3" id="KW-0804">Transcription</keyword>
<dbReference type="PANTHER" id="PTHR43537">
    <property type="entry name" value="TRANSCRIPTIONAL REGULATOR, GNTR FAMILY"/>
    <property type="match status" value="1"/>
</dbReference>
<dbReference type="SMART" id="SM00895">
    <property type="entry name" value="FCD"/>
    <property type="match status" value="1"/>
</dbReference>
<proteinExistence type="predicted"/>
<dbReference type="SUPFAM" id="SSF48008">
    <property type="entry name" value="GntR ligand-binding domain-like"/>
    <property type="match status" value="1"/>
</dbReference>
<organism evidence="6 7">
    <name type="scientific">Streptomyces yanii</name>
    <dbReference type="NCBI Taxonomy" id="78510"/>
    <lineage>
        <taxon>Bacteria</taxon>
        <taxon>Bacillati</taxon>
        <taxon>Actinomycetota</taxon>
        <taxon>Actinomycetes</taxon>
        <taxon>Kitasatosporales</taxon>
        <taxon>Streptomycetaceae</taxon>
        <taxon>Streptomyces</taxon>
    </lineage>
</organism>
<dbReference type="Proteomes" id="UP001589710">
    <property type="component" value="Unassembled WGS sequence"/>
</dbReference>
<dbReference type="PANTHER" id="PTHR43537:SF5">
    <property type="entry name" value="UXU OPERON TRANSCRIPTIONAL REGULATOR"/>
    <property type="match status" value="1"/>
</dbReference>
<dbReference type="InterPro" id="IPR008920">
    <property type="entry name" value="TF_FadR/GntR_C"/>
</dbReference>
<dbReference type="SMART" id="SM00345">
    <property type="entry name" value="HTH_GNTR"/>
    <property type="match status" value="1"/>
</dbReference>
<dbReference type="EMBL" id="JBHMCG010000108">
    <property type="protein sequence ID" value="MFB9575537.1"/>
    <property type="molecule type" value="Genomic_DNA"/>
</dbReference>
<dbReference type="Gene3D" id="1.20.120.530">
    <property type="entry name" value="GntR ligand-binding domain-like"/>
    <property type="match status" value="1"/>
</dbReference>
<evidence type="ECO:0000256" key="4">
    <source>
        <dbReference type="SAM" id="MobiDB-lite"/>
    </source>
</evidence>
<dbReference type="CDD" id="cd07377">
    <property type="entry name" value="WHTH_GntR"/>
    <property type="match status" value="1"/>
</dbReference>
<reference evidence="6 7" key="1">
    <citation type="submission" date="2024-09" db="EMBL/GenBank/DDBJ databases">
        <authorList>
            <person name="Sun Q."/>
            <person name="Mori K."/>
        </authorList>
    </citation>
    <scope>NUCLEOTIDE SEQUENCE [LARGE SCALE GENOMIC DNA]</scope>
    <source>
        <strain evidence="6 7">JCM 3331</strain>
    </source>
</reference>
<dbReference type="InterPro" id="IPR036388">
    <property type="entry name" value="WH-like_DNA-bd_sf"/>
</dbReference>
<dbReference type="RefSeq" id="WP_345513321.1">
    <property type="nucleotide sequence ID" value="NZ_BAAAXD010000021.1"/>
</dbReference>
<keyword evidence="7" id="KW-1185">Reference proteome</keyword>
<evidence type="ECO:0000259" key="5">
    <source>
        <dbReference type="PROSITE" id="PS50949"/>
    </source>
</evidence>
<name>A0ABV5RCK5_9ACTN</name>
<feature type="region of interest" description="Disordered" evidence="4">
    <location>
        <begin position="1"/>
        <end position="22"/>
    </location>
</feature>
<dbReference type="PROSITE" id="PS50949">
    <property type="entry name" value="HTH_GNTR"/>
    <property type="match status" value="1"/>
</dbReference>
<keyword evidence="1" id="KW-0805">Transcription regulation</keyword>
<dbReference type="SUPFAM" id="SSF46785">
    <property type="entry name" value="Winged helix' DNA-binding domain"/>
    <property type="match status" value="1"/>
</dbReference>
<dbReference type="Gene3D" id="1.10.10.10">
    <property type="entry name" value="Winged helix-like DNA-binding domain superfamily/Winged helix DNA-binding domain"/>
    <property type="match status" value="1"/>
</dbReference>
<evidence type="ECO:0000313" key="7">
    <source>
        <dbReference type="Proteomes" id="UP001589710"/>
    </source>
</evidence>
<dbReference type="InterPro" id="IPR000524">
    <property type="entry name" value="Tscrpt_reg_HTH_GntR"/>
</dbReference>
<dbReference type="InterPro" id="IPR011711">
    <property type="entry name" value="GntR_C"/>
</dbReference>
<evidence type="ECO:0000256" key="1">
    <source>
        <dbReference type="ARBA" id="ARBA00023015"/>
    </source>
</evidence>
<keyword evidence="2" id="KW-0238">DNA-binding</keyword>
<protein>
    <submittedName>
        <fullName evidence="6">FadR/GntR family transcriptional regulator</fullName>
    </submittedName>
</protein>
<dbReference type="Pfam" id="PF07729">
    <property type="entry name" value="FCD"/>
    <property type="match status" value="1"/>
</dbReference>
<feature type="compositionally biased region" description="Low complexity" evidence="4">
    <location>
        <begin position="1"/>
        <end position="20"/>
    </location>
</feature>
<comment type="caution">
    <text evidence="6">The sequence shown here is derived from an EMBL/GenBank/DDBJ whole genome shotgun (WGS) entry which is preliminary data.</text>
</comment>